<dbReference type="InParanoid" id="A0A6P8IWM7"/>
<comment type="catalytic activity">
    <reaction evidence="2">
        <text>L-lysyl-[protein] + 2-oxoglutarate + O2 = 4-hydroxy-L-lysyl-[protein] + succinate + CO2</text>
        <dbReference type="Rhea" id="RHEA:57156"/>
        <dbReference type="Rhea" id="RHEA-COMP:9752"/>
        <dbReference type="Rhea" id="RHEA-COMP:15084"/>
        <dbReference type="ChEBI" id="CHEBI:15379"/>
        <dbReference type="ChEBI" id="CHEBI:16526"/>
        <dbReference type="ChEBI" id="CHEBI:16810"/>
        <dbReference type="ChEBI" id="CHEBI:29969"/>
        <dbReference type="ChEBI" id="CHEBI:30031"/>
        <dbReference type="ChEBI" id="CHEBI:141495"/>
    </reaction>
</comment>
<dbReference type="SUPFAM" id="SSF51197">
    <property type="entry name" value="Clavaminate synthase-like"/>
    <property type="match status" value="1"/>
</dbReference>
<keyword evidence="5" id="KW-1185">Reference proteome</keyword>
<organism evidence="5 6">
    <name type="scientific">Actinia tenebrosa</name>
    <name type="common">Australian red waratah sea anemone</name>
    <dbReference type="NCBI Taxonomy" id="6105"/>
    <lineage>
        <taxon>Eukaryota</taxon>
        <taxon>Metazoa</taxon>
        <taxon>Cnidaria</taxon>
        <taxon>Anthozoa</taxon>
        <taxon>Hexacorallia</taxon>
        <taxon>Actiniaria</taxon>
        <taxon>Actiniidae</taxon>
        <taxon>Actinia</taxon>
    </lineage>
</organism>
<dbReference type="GO" id="GO:0005634">
    <property type="term" value="C:nucleus"/>
    <property type="evidence" value="ECO:0007669"/>
    <property type="project" value="TreeGrafter"/>
</dbReference>
<dbReference type="Proteomes" id="UP000515163">
    <property type="component" value="Unplaced"/>
</dbReference>
<dbReference type="SMART" id="SM00558">
    <property type="entry name" value="JmjC"/>
    <property type="match status" value="1"/>
</dbReference>
<protein>
    <recommendedName>
        <fullName evidence="3">Jumonji domain-containing protein 4</fullName>
    </recommendedName>
</protein>
<dbReference type="GeneID" id="116304734"/>
<dbReference type="GO" id="GO:0005737">
    <property type="term" value="C:cytoplasm"/>
    <property type="evidence" value="ECO:0007669"/>
    <property type="project" value="TreeGrafter"/>
</dbReference>
<dbReference type="AlphaFoldDB" id="A0A6P8IWM7"/>
<dbReference type="RefSeq" id="XP_031570375.1">
    <property type="nucleotide sequence ID" value="XM_031714515.1"/>
</dbReference>
<comment type="similarity">
    <text evidence="1">Belongs to the JMJD6 family.</text>
</comment>
<gene>
    <name evidence="6" type="primary">LOC116304734</name>
</gene>
<dbReference type="PANTHER" id="PTHR12480:SF6">
    <property type="entry name" value="2-OXOGLUTARATE AND IRON-DEPENDENT OXYGENASE JMJD4"/>
    <property type="match status" value="1"/>
</dbReference>
<dbReference type="Gene3D" id="2.60.120.650">
    <property type="entry name" value="Cupin"/>
    <property type="match status" value="1"/>
</dbReference>
<dbReference type="PANTHER" id="PTHR12480">
    <property type="entry name" value="ARGININE DEMETHYLASE AND LYSYL-HYDROXYLASE JMJD"/>
    <property type="match status" value="1"/>
</dbReference>
<dbReference type="KEGG" id="aten:116304734"/>
<dbReference type="Pfam" id="PF02373">
    <property type="entry name" value="JmjC"/>
    <property type="match status" value="1"/>
</dbReference>
<evidence type="ECO:0000256" key="1">
    <source>
        <dbReference type="ARBA" id="ARBA00038068"/>
    </source>
</evidence>
<evidence type="ECO:0000313" key="6">
    <source>
        <dbReference type="RefSeq" id="XP_031570375.1"/>
    </source>
</evidence>
<sequence>MNYERALHTCNATVPVADCGKKICGSNPKQEMKLAEYLAYLKTPDRTQSLYLKDWHFCKHFPDYEAYQTPKYFKSDWLNEYWDQCNDASDDYRFVYIGPKGSWTPFHADVLRSYSWSANICGRKIWYIYPPGQEDYLYDKLGNLAYDITANEIKDIEKYPKIQGIQEPIIVEQTEGEVIFIPSGWHHQVHNMEDTISINHNWTNACGLLKTWSHLQNELMRVQKSIEDCQDMDDWHQHCQLMLKSMAGMDYSDFINYLVTIAKPRLDFIQQQQHTTEKDINYVTAFEEWKESIKQLETSKEEYSVEDYCRYDISAIHKCVDLIQNDETFKNLDDSCMKTKIDKLLDQIFDILGEDKERWSKLATTDLQDTRSIYPTGNPVQMD</sequence>
<evidence type="ECO:0000256" key="2">
    <source>
        <dbReference type="ARBA" id="ARBA00047762"/>
    </source>
</evidence>
<dbReference type="InterPro" id="IPR003347">
    <property type="entry name" value="JmjC_dom"/>
</dbReference>
<evidence type="ECO:0000313" key="5">
    <source>
        <dbReference type="Proteomes" id="UP000515163"/>
    </source>
</evidence>
<dbReference type="GO" id="GO:0045905">
    <property type="term" value="P:positive regulation of translational termination"/>
    <property type="evidence" value="ECO:0007669"/>
    <property type="project" value="TreeGrafter"/>
</dbReference>
<feature type="domain" description="JmjC" evidence="4">
    <location>
        <begin position="58"/>
        <end position="219"/>
    </location>
</feature>
<dbReference type="OrthoDB" id="203487at2759"/>
<dbReference type="FunCoup" id="A0A6P8IWM7">
    <property type="interactions" value="2999"/>
</dbReference>
<dbReference type="InterPro" id="IPR050910">
    <property type="entry name" value="JMJD6_ArgDemeth/LysHydrox"/>
</dbReference>
<name>A0A6P8IWM7_ACTTE</name>
<proteinExistence type="inferred from homology"/>
<reference evidence="6" key="1">
    <citation type="submission" date="2025-08" db="UniProtKB">
        <authorList>
            <consortium name="RefSeq"/>
        </authorList>
    </citation>
    <scope>IDENTIFICATION</scope>
    <source>
        <tissue evidence="6">Tentacle</tissue>
    </source>
</reference>
<evidence type="ECO:0000259" key="4">
    <source>
        <dbReference type="PROSITE" id="PS51184"/>
    </source>
</evidence>
<dbReference type="GO" id="GO:0043565">
    <property type="term" value="F:sequence-specific DNA binding"/>
    <property type="evidence" value="ECO:0007669"/>
    <property type="project" value="TreeGrafter"/>
</dbReference>
<accession>A0A6P8IWM7</accession>
<dbReference type="GO" id="GO:0016706">
    <property type="term" value="F:2-oxoglutarate-dependent dioxygenase activity"/>
    <property type="evidence" value="ECO:0007669"/>
    <property type="project" value="TreeGrafter"/>
</dbReference>
<evidence type="ECO:0000256" key="3">
    <source>
        <dbReference type="ARBA" id="ARBA00082904"/>
    </source>
</evidence>
<dbReference type="PROSITE" id="PS51184">
    <property type="entry name" value="JMJC"/>
    <property type="match status" value="1"/>
</dbReference>